<keyword evidence="2" id="KW-0732">Signal</keyword>
<evidence type="ECO:0008006" key="5">
    <source>
        <dbReference type="Google" id="ProtNLM"/>
    </source>
</evidence>
<organism evidence="3 4">
    <name type="scientific">Hyphobacterium lacteum</name>
    <dbReference type="NCBI Taxonomy" id="3116575"/>
    <lineage>
        <taxon>Bacteria</taxon>
        <taxon>Pseudomonadati</taxon>
        <taxon>Pseudomonadota</taxon>
        <taxon>Alphaproteobacteria</taxon>
        <taxon>Maricaulales</taxon>
        <taxon>Maricaulaceae</taxon>
        <taxon>Hyphobacterium</taxon>
    </lineage>
</organism>
<proteinExistence type="predicted"/>
<dbReference type="Proteomes" id="UP001354971">
    <property type="component" value="Unassembled WGS sequence"/>
</dbReference>
<evidence type="ECO:0000256" key="1">
    <source>
        <dbReference type="SAM" id="MobiDB-lite"/>
    </source>
</evidence>
<evidence type="ECO:0000313" key="4">
    <source>
        <dbReference type="Proteomes" id="UP001354971"/>
    </source>
</evidence>
<feature type="region of interest" description="Disordered" evidence="1">
    <location>
        <begin position="23"/>
        <end position="51"/>
    </location>
</feature>
<name>A0ABU7LNS5_9PROT</name>
<feature type="chain" id="PRO_5046906155" description="Lipoprotein" evidence="2">
    <location>
        <begin position="21"/>
        <end position="96"/>
    </location>
</feature>
<keyword evidence="4" id="KW-1185">Reference proteome</keyword>
<dbReference type="PROSITE" id="PS51257">
    <property type="entry name" value="PROKAR_LIPOPROTEIN"/>
    <property type="match status" value="1"/>
</dbReference>
<comment type="caution">
    <text evidence="3">The sequence shown here is derived from an EMBL/GenBank/DDBJ whole genome shotgun (WGS) entry which is preliminary data.</text>
</comment>
<reference evidence="3 4" key="1">
    <citation type="submission" date="2024-01" db="EMBL/GenBank/DDBJ databases">
        <title>Hyphobacterium bacterium isolated from marine sediment.</title>
        <authorList>
            <person name="Zhao S."/>
        </authorList>
    </citation>
    <scope>NUCLEOTIDE SEQUENCE [LARGE SCALE GENOMIC DNA]</scope>
    <source>
        <strain evidence="4">HN65</strain>
    </source>
</reference>
<feature type="compositionally biased region" description="Basic and acidic residues" evidence="1">
    <location>
        <begin position="42"/>
        <end position="51"/>
    </location>
</feature>
<evidence type="ECO:0000313" key="3">
    <source>
        <dbReference type="EMBL" id="MEE2525576.1"/>
    </source>
</evidence>
<feature type="signal peptide" evidence="2">
    <location>
        <begin position="1"/>
        <end position="20"/>
    </location>
</feature>
<gene>
    <name evidence="3" type="ORF">V0U79_04300</name>
</gene>
<sequence length="96" mass="10825">MRFMVLIMAAGLLSACATTAEPDMASDEMPDAAGPRYVDQGEVGRPDPDDLVCRYESPTGTRMRERICRTQAEWDAIQEAGQDRLRHRQATGYQRY</sequence>
<accession>A0ABU7LNS5</accession>
<dbReference type="EMBL" id="JAZDRP010000002">
    <property type="protein sequence ID" value="MEE2525576.1"/>
    <property type="molecule type" value="Genomic_DNA"/>
</dbReference>
<evidence type="ECO:0000256" key="2">
    <source>
        <dbReference type="SAM" id="SignalP"/>
    </source>
</evidence>
<protein>
    <recommendedName>
        <fullName evidence="5">Lipoprotein</fullName>
    </recommendedName>
</protein>